<evidence type="ECO:0000313" key="2">
    <source>
        <dbReference type="EMBL" id="RZT84967.1"/>
    </source>
</evidence>
<feature type="region of interest" description="Disordered" evidence="1">
    <location>
        <begin position="1"/>
        <end position="78"/>
    </location>
</feature>
<comment type="caution">
    <text evidence="2">The sequence shown here is derived from an EMBL/GenBank/DDBJ whole genome shotgun (WGS) entry which is preliminary data.</text>
</comment>
<proteinExistence type="predicted"/>
<feature type="compositionally biased region" description="Acidic residues" evidence="1">
    <location>
        <begin position="29"/>
        <end position="39"/>
    </location>
</feature>
<accession>A0A4Q7USV8</accession>
<protein>
    <submittedName>
        <fullName evidence="2">Uncharacterized protein</fullName>
    </submittedName>
</protein>
<dbReference type="RefSeq" id="WP_130289510.1">
    <property type="nucleotide sequence ID" value="NZ_SHKL01000001.1"/>
</dbReference>
<dbReference type="AlphaFoldDB" id="A0A4Q7USV8"/>
<evidence type="ECO:0000313" key="3">
    <source>
        <dbReference type="Proteomes" id="UP000291591"/>
    </source>
</evidence>
<keyword evidence="3" id="KW-1185">Reference proteome</keyword>
<dbReference type="EMBL" id="SHKL01000001">
    <property type="protein sequence ID" value="RZT84967.1"/>
    <property type="molecule type" value="Genomic_DNA"/>
</dbReference>
<gene>
    <name evidence="2" type="ORF">EV383_1828</name>
</gene>
<dbReference type="Proteomes" id="UP000291591">
    <property type="component" value="Unassembled WGS sequence"/>
</dbReference>
<organism evidence="2 3">
    <name type="scientific">Pseudonocardia sediminis</name>
    <dbReference type="NCBI Taxonomy" id="1397368"/>
    <lineage>
        <taxon>Bacteria</taxon>
        <taxon>Bacillati</taxon>
        <taxon>Actinomycetota</taxon>
        <taxon>Actinomycetes</taxon>
        <taxon>Pseudonocardiales</taxon>
        <taxon>Pseudonocardiaceae</taxon>
        <taxon>Pseudonocardia</taxon>
    </lineage>
</organism>
<sequence>MAVQANATPHPEPDEELPPLPPQRTTLELPDDEIPDLAEAEVPPLPSDEIPSLQERPDPDAPRGPGDEPSVERDAATE</sequence>
<name>A0A4Q7USV8_PSEST</name>
<reference evidence="2 3" key="1">
    <citation type="submission" date="2019-02" db="EMBL/GenBank/DDBJ databases">
        <title>Sequencing the genomes of 1000 actinobacteria strains.</title>
        <authorList>
            <person name="Klenk H.-P."/>
        </authorList>
    </citation>
    <scope>NUCLEOTIDE SEQUENCE [LARGE SCALE GENOMIC DNA]</scope>
    <source>
        <strain evidence="2 3">DSM 45779</strain>
    </source>
</reference>
<evidence type="ECO:0000256" key="1">
    <source>
        <dbReference type="SAM" id="MobiDB-lite"/>
    </source>
</evidence>